<accession>A0A396ZAY5</accession>
<evidence type="ECO:0000313" key="9">
    <source>
        <dbReference type="Proteomes" id="UP000265798"/>
    </source>
</evidence>
<dbReference type="RefSeq" id="WP_118968519.1">
    <property type="nucleotide sequence ID" value="NZ_QHCT01000002.1"/>
</dbReference>
<evidence type="ECO:0000256" key="4">
    <source>
        <dbReference type="ARBA" id="ARBA00017099"/>
    </source>
</evidence>
<comment type="pathway">
    <text evidence="1 6">Carbohydrate biosynthesis; dTDP-L-rhamnose biosynthesis.</text>
</comment>
<dbReference type="UniPathway" id="UPA00124"/>
<dbReference type="Pfam" id="PF04321">
    <property type="entry name" value="RmlD_sub_bind"/>
    <property type="match status" value="1"/>
</dbReference>
<dbReference type="GO" id="GO:0048270">
    <property type="term" value="F:methionine adenosyltransferase regulator activity"/>
    <property type="evidence" value="ECO:0007669"/>
    <property type="project" value="TreeGrafter"/>
</dbReference>
<dbReference type="GO" id="GO:0048269">
    <property type="term" value="C:methionine adenosyltransferase complex"/>
    <property type="evidence" value="ECO:0007669"/>
    <property type="project" value="TreeGrafter"/>
</dbReference>
<organism evidence="8 9">
    <name type="scientific">Leptospira stimsonii</name>
    <dbReference type="NCBI Taxonomy" id="2202203"/>
    <lineage>
        <taxon>Bacteria</taxon>
        <taxon>Pseudomonadati</taxon>
        <taxon>Spirochaetota</taxon>
        <taxon>Spirochaetia</taxon>
        <taxon>Leptospirales</taxon>
        <taxon>Leptospiraceae</taxon>
        <taxon>Leptospira</taxon>
    </lineage>
</organism>
<dbReference type="InterPro" id="IPR005913">
    <property type="entry name" value="dTDP_dehydrorham_reduct"/>
</dbReference>
<comment type="catalytic activity">
    <reaction evidence="5">
        <text>dTDP-beta-L-rhamnose + NADP(+) = dTDP-4-dehydro-beta-L-rhamnose + NADPH + H(+)</text>
        <dbReference type="Rhea" id="RHEA:21796"/>
        <dbReference type="ChEBI" id="CHEBI:15378"/>
        <dbReference type="ChEBI" id="CHEBI:57510"/>
        <dbReference type="ChEBI" id="CHEBI:57783"/>
        <dbReference type="ChEBI" id="CHEBI:58349"/>
        <dbReference type="ChEBI" id="CHEBI:62830"/>
        <dbReference type="EC" id="1.1.1.133"/>
    </reaction>
</comment>
<evidence type="ECO:0000256" key="3">
    <source>
        <dbReference type="ARBA" id="ARBA00012929"/>
    </source>
</evidence>
<evidence type="ECO:0000259" key="7">
    <source>
        <dbReference type="Pfam" id="PF04321"/>
    </source>
</evidence>
<dbReference type="GO" id="GO:0008831">
    <property type="term" value="F:dTDP-4-dehydrorhamnose reductase activity"/>
    <property type="evidence" value="ECO:0007669"/>
    <property type="project" value="UniProtKB-EC"/>
</dbReference>
<dbReference type="GO" id="GO:0006556">
    <property type="term" value="P:S-adenosylmethionine biosynthetic process"/>
    <property type="evidence" value="ECO:0007669"/>
    <property type="project" value="TreeGrafter"/>
</dbReference>
<feature type="domain" description="RmlD-like substrate binding" evidence="7">
    <location>
        <begin position="6"/>
        <end position="287"/>
    </location>
</feature>
<dbReference type="PANTHER" id="PTHR10491">
    <property type="entry name" value="DTDP-4-DEHYDRORHAMNOSE REDUCTASE"/>
    <property type="match status" value="1"/>
</dbReference>
<keyword evidence="6" id="KW-0521">NADP</keyword>
<protein>
    <recommendedName>
        <fullName evidence="4 6">dTDP-4-dehydrorhamnose reductase</fullName>
        <ecNumber evidence="3 6">1.1.1.133</ecNumber>
    </recommendedName>
</protein>
<comment type="caution">
    <text evidence="8">The sequence shown here is derived from an EMBL/GenBank/DDBJ whole genome shotgun (WGS) entry which is preliminary data.</text>
</comment>
<gene>
    <name evidence="8" type="ORF">DLM75_10955</name>
</gene>
<proteinExistence type="inferred from homology"/>
<evidence type="ECO:0000256" key="2">
    <source>
        <dbReference type="ARBA" id="ARBA00010944"/>
    </source>
</evidence>
<dbReference type="PANTHER" id="PTHR10491:SF4">
    <property type="entry name" value="METHIONINE ADENOSYLTRANSFERASE 2 SUBUNIT BETA"/>
    <property type="match status" value="1"/>
</dbReference>
<dbReference type="OrthoDB" id="9803892at2"/>
<dbReference type="InterPro" id="IPR029903">
    <property type="entry name" value="RmlD-like-bd"/>
</dbReference>
<dbReference type="EMBL" id="QHCT01000002">
    <property type="protein sequence ID" value="RHX90877.1"/>
    <property type="molecule type" value="Genomic_DNA"/>
</dbReference>
<evidence type="ECO:0000256" key="5">
    <source>
        <dbReference type="ARBA" id="ARBA00048200"/>
    </source>
</evidence>
<dbReference type="Gene3D" id="3.40.50.720">
    <property type="entry name" value="NAD(P)-binding Rossmann-like Domain"/>
    <property type="match status" value="1"/>
</dbReference>
<dbReference type="SUPFAM" id="SSF51735">
    <property type="entry name" value="NAD(P)-binding Rossmann-fold domains"/>
    <property type="match status" value="1"/>
</dbReference>
<name>A0A396ZAY5_9LEPT</name>
<dbReference type="AlphaFoldDB" id="A0A396ZAY5"/>
<comment type="function">
    <text evidence="6">Catalyzes the reduction of dTDP-6-deoxy-L-lyxo-4-hexulose to yield dTDP-L-rhamnose.</text>
</comment>
<dbReference type="GO" id="GO:0019305">
    <property type="term" value="P:dTDP-rhamnose biosynthetic process"/>
    <property type="evidence" value="ECO:0007669"/>
    <property type="project" value="UniProtKB-UniPathway"/>
</dbReference>
<comment type="similarity">
    <text evidence="2 6">Belongs to the dTDP-4-dehydrorhamnose reductase family.</text>
</comment>
<dbReference type="InterPro" id="IPR036291">
    <property type="entry name" value="NAD(P)-bd_dom_sf"/>
</dbReference>
<evidence type="ECO:0000256" key="6">
    <source>
        <dbReference type="RuleBase" id="RU364082"/>
    </source>
</evidence>
<keyword evidence="6" id="KW-0560">Oxidoreductase</keyword>
<dbReference type="EC" id="1.1.1.133" evidence="3 6"/>
<reference evidence="9" key="1">
    <citation type="submission" date="2018-05" db="EMBL/GenBank/DDBJ databases">
        <title>Leptospira yasudae sp. nov. and Leptospira stimsonii sp. nov., two pathogenic species of the genus Leptospira isolated from environmental sources.</title>
        <authorList>
            <person name="Casanovas-Massana A."/>
            <person name="Hamond C."/>
            <person name="Santos L.A."/>
            <person name="Hacker K.P."/>
            <person name="Balassiano I."/>
            <person name="Medeiros M.A."/>
            <person name="Reis M.G."/>
            <person name="Ko A.I."/>
            <person name="Wunder E.A."/>
        </authorList>
    </citation>
    <scope>NUCLEOTIDE SEQUENCE [LARGE SCALE GENOMIC DNA]</scope>
    <source>
        <strain evidence="9">Yale</strain>
    </source>
</reference>
<dbReference type="Proteomes" id="UP000265798">
    <property type="component" value="Unassembled WGS sequence"/>
</dbReference>
<evidence type="ECO:0000313" key="8">
    <source>
        <dbReference type="EMBL" id="RHX90877.1"/>
    </source>
</evidence>
<evidence type="ECO:0000256" key="1">
    <source>
        <dbReference type="ARBA" id="ARBA00004781"/>
    </source>
</evidence>
<dbReference type="CDD" id="cd05254">
    <property type="entry name" value="dTDP_HR_like_SDR_e"/>
    <property type="match status" value="1"/>
</dbReference>
<sequence length="293" mass="32895">MKDESVLITGASGLLGHYLCSFFKERNFKVTGISYGHSIQILGITEIQCDLNDHANFTKIVESVKPKYILHCAGLTNVDECEKNEVLATRIHVETSGLIAELSRTLSIKMIHISTDHLWDGSIANVTEDTPVSPLNVYGRTKWNAEVAVQKRNPDALIVRTNFFGVGLPWRKSFSDWIVGTLETGNVLNAFQDVYFTPISIPLLAELLLDSIEKNLFGIYHIVGRDRISKFEFAFKLAKVFGLSQELIHPIPYKNANLVAKRPMDMSLSVEKIERALQKKMPSLDQSLFSIRG</sequence>